<proteinExistence type="predicted"/>
<feature type="domain" description="Predicted membrane protein YciQ-like C-terminal" evidence="2">
    <location>
        <begin position="116"/>
        <end position="328"/>
    </location>
</feature>
<dbReference type="Pfam" id="PF20990">
    <property type="entry name" value="DUF2207_C"/>
    <property type="match status" value="1"/>
</dbReference>
<evidence type="ECO:0000313" key="3">
    <source>
        <dbReference type="EMBL" id="HGB36629.1"/>
    </source>
</evidence>
<comment type="caution">
    <text evidence="3">The sequence shown here is derived from an EMBL/GenBank/DDBJ whole genome shotgun (WGS) entry which is preliminary data.</text>
</comment>
<dbReference type="AlphaFoldDB" id="A0A7V3NVU1"/>
<keyword evidence="1" id="KW-1133">Transmembrane helix</keyword>
<gene>
    <name evidence="3" type="ORF">ENV38_06980</name>
</gene>
<feature type="transmembrane region" description="Helical" evidence="1">
    <location>
        <begin position="21"/>
        <end position="37"/>
    </location>
</feature>
<keyword evidence="1" id="KW-0472">Membrane</keyword>
<accession>A0A7V3NVU1</accession>
<sequence>MFKSGIRLFKGNEEREKALPKTYLAFFLIVMLYLLTYMAPSLIMKFGLAITGLVVSWFVSISEDNYSFLFYYFSVLPILIFRAIFPVPGLLILSGIAVALAFWISSSPRYLSLVVDYRIPEEATPAEASFLLSKDIGPQELISTLYSLSLRGYLDVLEEGGRLMFHRKREYEDDPTLLSYEKFLLDKVFFVPNIEIMEKTGVIFSPGSFPEKIDSELVLQNLPNWVDSFRSRLLESLRYEKPIIKKYTFETKPAFLLTAFTYFVLGLIEIKNLEAELMVEGLQKLVMKVEPFIVGLFFLLLSFSHSLPLTPLGREVYSKVLGFREFMRRVERPRLLWLVKEKKLEIFNLLNYLYALNLLNPLNWVLEMLKEREASEEALLFTKLLKEVQVNWYKGKELR</sequence>
<organism evidence="3">
    <name type="scientific">candidate division WOR-3 bacterium</name>
    <dbReference type="NCBI Taxonomy" id="2052148"/>
    <lineage>
        <taxon>Bacteria</taxon>
        <taxon>Bacteria division WOR-3</taxon>
    </lineage>
</organism>
<feature type="transmembrane region" description="Helical" evidence="1">
    <location>
        <begin position="91"/>
        <end position="111"/>
    </location>
</feature>
<protein>
    <submittedName>
        <fullName evidence="3">DUF2207 domain-containing protein</fullName>
    </submittedName>
</protein>
<evidence type="ECO:0000256" key="1">
    <source>
        <dbReference type="SAM" id="Phobius"/>
    </source>
</evidence>
<dbReference type="InterPro" id="IPR048389">
    <property type="entry name" value="YciQ-like_C"/>
</dbReference>
<dbReference type="EMBL" id="DTGD01000259">
    <property type="protein sequence ID" value="HGB36629.1"/>
    <property type="molecule type" value="Genomic_DNA"/>
</dbReference>
<reference evidence="3" key="1">
    <citation type="journal article" date="2020" name="mSystems">
        <title>Genome- and Community-Level Interaction Insights into Carbon Utilization and Element Cycling Functions of Hydrothermarchaeota in Hydrothermal Sediment.</title>
        <authorList>
            <person name="Zhou Z."/>
            <person name="Liu Y."/>
            <person name="Xu W."/>
            <person name="Pan J."/>
            <person name="Luo Z.H."/>
            <person name="Li M."/>
        </authorList>
    </citation>
    <scope>NUCLEOTIDE SEQUENCE [LARGE SCALE GENOMIC DNA]</scope>
    <source>
        <strain evidence="3">SpSt-754</strain>
    </source>
</reference>
<name>A0A7V3NVU1_UNCW3</name>
<evidence type="ECO:0000259" key="2">
    <source>
        <dbReference type="Pfam" id="PF20990"/>
    </source>
</evidence>
<keyword evidence="1" id="KW-0812">Transmembrane</keyword>